<dbReference type="InterPro" id="IPR002156">
    <property type="entry name" value="RNaseH_domain"/>
</dbReference>
<protein>
    <submittedName>
        <fullName evidence="3">Ribonuclease HI</fullName>
    </submittedName>
</protein>
<dbReference type="SUPFAM" id="SSF53098">
    <property type="entry name" value="Ribonuclease H-like"/>
    <property type="match status" value="1"/>
</dbReference>
<dbReference type="AlphaFoldDB" id="A0AAW2TYZ7"/>
<reference evidence="3" key="1">
    <citation type="submission" date="2020-06" db="EMBL/GenBank/DDBJ databases">
        <authorList>
            <person name="Li T."/>
            <person name="Hu X."/>
            <person name="Zhang T."/>
            <person name="Song X."/>
            <person name="Zhang H."/>
            <person name="Dai N."/>
            <person name="Sheng W."/>
            <person name="Hou X."/>
            <person name="Wei L."/>
        </authorList>
    </citation>
    <scope>NUCLEOTIDE SEQUENCE</scope>
    <source>
        <strain evidence="3">G02</strain>
        <tissue evidence="3">Leaf</tissue>
    </source>
</reference>
<feature type="domain" description="RNase H type-1" evidence="2">
    <location>
        <begin position="4"/>
        <end position="97"/>
    </location>
</feature>
<accession>A0AAW2TYZ7</accession>
<dbReference type="PANTHER" id="PTHR48475">
    <property type="entry name" value="RIBONUCLEASE H"/>
    <property type="match status" value="1"/>
</dbReference>
<dbReference type="GO" id="GO:0004523">
    <property type="term" value="F:RNA-DNA hybrid ribonuclease activity"/>
    <property type="evidence" value="ECO:0007669"/>
    <property type="project" value="InterPro"/>
</dbReference>
<dbReference type="InterPro" id="IPR012337">
    <property type="entry name" value="RNaseH-like_sf"/>
</dbReference>
<dbReference type="Gene3D" id="3.30.420.10">
    <property type="entry name" value="Ribonuclease H-like superfamily/Ribonuclease H"/>
    <property type="match status" value="1"/>
</dbReference>
<gene>
    <name evidence="3" type="ORF">Sradi_1888100</name>
</gene>
<dbReference type="CDD" id="cd09279">
    <property type="entry name" value="RNase_HI_like"/>
    <property type="match status" value="1"/>
</dbReference>
<evidence type="ECO:0000313" key="3">
    <source>
        <dbReference type="EMBL" id="KAL0409537.1"/>
    </source>
</evidence>
<dbReference type="InterPro" id="IPR036397">
    <property type="entry name" value="RNaseH_sf"/>
</dbReference>
<sequence length="122" mass="13870">MEFAIKFDFKASNNKVEYEALVLGMRMAKDAGAWHLLAYSDSQLIVNQVNGEYKAKEESMIQYLQKIEELKTKSKSFQLQKIPRGENVKADSLCKLARKFRASEPESPKSARLLVKADSLPN</sequence>
<feature type="region of interest" description="Disordered" evidence="1">
    <location>
        <begin position="103"/>
        <end position="122"/>
    </location>
</feature>
<evidence type="ECO:0000259" key="2">
    <source>
        <dbReference type="Pfam" id="PF13456"/>
    </source>
</evidence>
<name>A0AAW2TYZ7_SESRA</name>
<dbReference type="GO" id="GO:0003676">
    <property type="term" value="F:nucleic acid binding"/>
    <property type="evidence" value="ECO:0007669"/>
    <property type="project" value="InterPro"/>
</dbReference>
<organism evidence="3">
    <name type="scientific">Sesamum radiatum</name>
    <name type="common">Black benniseed</name>
    <dbReference type="NCBI Taxonomy" id="300843"/>
    <lineage>
        <taxon>Eukaryota</taxon>
        <taxon>Viridiplantae</taxon>
        <taxon>Streptophyta</taxon>
        <taxon>Embryophyta</taxon>
        <taxon>Tracheophyta</taxon>
        <taxon>Spermatophyta</taxon>
        <taxon>Magnoliopsida</taxon>
        <taxon>eudicotyledons</taxon>
        <taxon>Gunneridae</taxon>
        <taxon>Pentapetalae</taxon>
        <taxon>asterids</taxon>
        <taxon>lamiids</taxon>
        <taxon>Lamiales</taxon>
        <taxon>Pedaliaceae</taxon>
        <taxon>Sesamum</taxon>
    </lineage>
</organism>
<dbReference type="Pfam" id="PF13456">
    <property type="entry name" value="RVT_3"/>
    <property type="match status" value="1"/>
</dbReference>
<reference evidence="3" key="2">
    <citation type="journal article" date="2024" name="Plant">
        <title>Genomic evolution and insights into agronomic trait innovations of Sesamum species.</title>
        <authorList>
            <person name="Miao H."/>
            <person name="Wang L."/>
            <person name="Qu L."/>
            <person name="Liu H."/>
            <person name="Sun Y."/>
            <person name="Le M."/>
            <person name="Wang Q."/>
            <person name="Wei S."/>
            <person name="Zheng Y."/>
            <person name="Lin W."/>
            <person name="Duan Y."/>
            <person name="Cao H."/>
            <person name="Xiong S."/>
            <person name="Wang X."/>
            <person name="Wei L."/>
            <person name="Li C."/>
            <person name="Ma Q."/>
            <person name="Ju M."/>
            <person name="Zhao R."/>
            <person name="Li G."/>
            <person name="Mu C."/>
            <person name="Tian Q."/>
            <person name="Mei H."/>
            <person name="Zhang T."/>
            <person name="Gao T."/>
            <person name="Zhang H."/>
        </authorList>
    </citation>
    <scope>NUCLEOTIDE SEQUENCE</scope>
    <source>
        <strain evidence="3">G02</strain>
    </source>
</reference>
<comment type="caution">
    <text evidence="3">The sequence shown here is derived from an EMBL/GenBank/DDBJ whole genome shotgun (WGS) entry which is preliminary data.</text>
</comment>
<proteinExistence type="predicted"/>
<dbReference type="PANTHER" id="PTHR48475:SF2">
    <property type="entry name" value="RIBONUCLEASE H"/>
    <property type="match status" value="1"/>
</dbReference>
<dbReference type="EMBL" id="JACGWJ010000007">
    <property type="protein sequence ID" value="KAL0409537.1"/>
    <property type="molecule type" value="Genomic_DNA"/>
</dbReference>
<evidence type="ECO:0000256" key="1">
    <source>
        <dbReference type="SAM" id="MobiDB-lite"/>
    </source>
</evidence>